<dbReference type="PANTHER" id="PTHR43646:SF2">
    <property type="entry name" value="GLYCOSYLTRANSFERASE 2-LIKE DOMAIN-CONTAINING PROTEIN"/>
    <property type="match status" value="1"/>
</dbReference>
<name>A0ABQ3JZL9_9DEIO</name>
<evidence type="ECO:0008006" key="8">
    <source>
        <dbReference type="Google" id="ProtNLM"/>
    </source>
</evidence>
<comment type="subcellular location">
    <subcellularLocation>
        <location evidence="1">Cell membrane</location>
    </subcellularLocation>
</comment>
<evidence type="ECO:0000256" key="3">
    <source>
        <dbReference type="ARBA" id="ARBA00022676"/>
    </source>
</evidence>
<reference evidence="7" key="1">
    <citation type="journal article" date="2019" name="Int. J. Syst. Evol. Microbiol.">
        <title>The Global Catalogue of Microorganisms (GCM) 10K type strain sequencing project: providing services to taxonomists for standard genome sequencing and annotation.</title>
        <authorList>
            <consortium name="The Broad Institute Genomics Platform"/>
            <consortium name="The Broad Institute Genome Sequencing Center for Infectious Disease"/>
            <person name="Wu L."/>
            <person name="Ma J."/>
        </authorList>
    </citation>
    <scope>NUCLEOTIDE SEQUENCE [LARGE SCALE GENOMIC DNA]</scope>
    <source>
        <strain evidence="7">CGMCC 1.18439</strain>
    </source>
</reference>
<sequence length="351" mass="38166">MRALGLQDLQREGRGTPVMVQAALLVNNTSDRTAELACQEAARWPQLRLAVREVSWDVQESGVVRARREALDWAAQMAGEDGIIVSTDADTRPSPDWLWQLTAPLRAGQAQASAGRILLDPSERAALPPAVRCTHLLDSGYRWWAEALTAALNPDPADPWPRHWQHFGASLALTVRAYRAVGGIPAVDVLEDMALVQALRRQDMALRHTPAARVYTSARRSGRVALGLSTQLQEWAAGPAHWRVPGGAEVAALARAEAGLRRAWQGHPLCLSELSRLWRVPPDALTAALQSAFLGQALEQAHAARLAGEWSRLFAAVPVAQALGEVRAEWALARAYASLSGSEARRNTSSR</sequence>
<evidence type="ECO:0000256" key="1">
    <source>
        <dbReference type="ARBA" id="ARBA00004236"/>
    </source>
</evidence>
<keyword evidence="3" id="KW-0328">Glycosyltransferase</keyword>
<dbReference type="Proteomes" id="UP000632154">
    <property type="component" value="Unassembled WGS sequence"/>
</dbReference>
<evidence type="ECO:0000313" key="7">
    <source>
        <dbReference type="Proteomes" id="UP000632154"/>
    </source>
</evidence>
<evidence type="ECO:0000256" key="4">
    <source>
        <dbReference type="ARBA" id="ARBA00022679"/>
    </source>
</evidence>
<keyword evidence="2" id="KW-1003">Cell membrane</keyword>
<gene>
    <name evidence="6" type="ORF">GCM10017783_02280</name>
</gene>
<evidence type="ECO:0000256" key="5">
    <source>
        <dbReference type="ARBA" id="ARBA00023136"/>
    </source>
</evidence>
<keyword evidence="5" id="KW-0472">Membrane</keyword>
<keyword evidence="7" id="KW-1185">Reference proteome</keyword>
<dbReference type="SUPFAM" id="SSF53448">
    <property type="entry name" value="Nucleotide-diphospho-sugar transferases"/>
    <property type="match status" value="1"/>
</dbReference>
<dbReference type="Gene3D" id="3.90.550.10">
    <property type="entry name" value="Spore Coat Polysaccharide Biosynthesis Protein SpsA, Chain A"/>
    <property type="match status" value="1"/>
</dbReference>
<comment type="caution">
    <text evidence="6">The sequence shown here is derived from an EMBL/GenBank/DDBJ whole genome shotgun (WGS) entry which is preliminary data.</text>
</comment>
<organism evidence="6 7">
    <name type="scientific">Deinococcus piscis</name>
    <dbReference type="NCBI Taxonomy" id="394230"/>
    <lineage>
        <taxon>Bacteria</taxon>
        <taxon>Thermotogati</taxon>
        <taxon>Deinococcota</taxon>
        <taxon>Deinococci</taxon>
        <taxon>Deinococcales</taxon>
        <taxon>Deinococcaceae</taxon>
        <taxon>Deinococcus</taxon>
    </lineage>
</organism>
<evidence type="ECO:0000313" key="6">
    <source>
        <dbReference type="EMBL" id="GHF93875.1"/>
    </source>
</evidence>
<dbReference type="EMBL" id="BNAL01000002">
    <property type="protein sequence ID" value="GHF93875.1"/>
    <property type="molecule type" value="Genomic_DNA"/>
</dbReference>
<evidence type="ECO:0000256" key="2">
    <source>
        <dbReference type="ARBA" id="ARBA00022475"/>
    </source>
</evidence>
<keyword evidence="4" id="KW-0808">Transferase</keyword>
<accession>A0ABQ3JZL9</accession>
<dbReference type="InterPro" id="IPR029044">
    <property type="entry name" value="Nucleotide-diphossugar_trans"/>
</dbReference>
<proteinExistence type="predicted"/>
<protein>
    <recommendedName>
        <fullName evidence="8">Glycosyltransferase 2-like domain-containing protein</fullName>
    </recommendedName>
</protein>
<dbReference type="PANTHER" id="PTHR43646">
    <property type="entry name" value="GLYCOSYLTRANSFERASE"/>
    <property type="match status" value="1"/>
</dbReference>